<keyword evidence="1" id="KW-0472">Membrane</keyword>
<dbReference type="Proteomes" id="UP000501058">
    <property type="component" value="Chromosome"/>
</dbReference>
<dbReference type="KEGG" id="prv:G7070_07905"/>
<sequence>MTEATGGSRWRELAKNPRAWLGVIIAALAIAFILQNRESAQVNLLVFQVASPLWITLTVVFVAGLAAGMLLRGRRS</sequence>
<protein>
    <submittedName>
        <fullName evidence="2">LapA family protein</fullName>
    </submittedName>
</protein>
<organism evidence="2 3">
    <name type="scientific">Propioniciclava coleopterorum</name>
    <dbReference type="NCBI Taxonomy" id="2714937"/>
    <lineage>
        <taxon>Bacteria</taxon>
        <taxon>Bacillati</taxon>
        <taxon>Actinomycetota</taxon>
        <taxon>Actinomycetes</taxon>
        <taxon>Propionibacteriales</taxon>
        <taxon>Propionibacteriaceae</taxon>
        <taxon>Propioniciclava</taxon>
    </lineage>
</organism>
<evidence type="ECO:0000313" key="2">
    <source>
        <dbReference type="EMBL" id="QIK72205.1"/>
    </source>
</evidence>
<dbReference type="AlphaFoldDB" id="A0A6G7Y5W9"/>
<evidence type="ECO:0000313" key="3">
    <source>
        <dbReference type="Proteomes" id="UP000501058"/>
    </source>
</evidence>
<gene>
    <name evidence="2" type="ORF">G7070_07905</name>
</gene>
<keyword evidence="1" id="KW-1133">Transmembrane helix</keyword>
<feature type="transmembrane region" description="Helical" evidence="1">
    <location>
        <begin position="49"/>
        <end position="71"/>
    </location>
</feature>
<keyword evidence="3" id="KW-1185">Reference proteome</keyword>
<dbReference type="EMBL" id="CP049865">
    <property type="protein sequence ID" value="QIK72205.1"/>
    <property type="molecule type" value="Genomic_DNA"/>
</dbReference>
<evidence type="ECO:0000256" key="1">
    <source>
        <dbReference type="SAM" id="Phobius"/>
    </source>
</evidence>
<name>A0A6G7Y5W9_9ACTN</name>
<keyword evidence="1" id="KW-0812">Transmembrane</keyword>
<accession>A0A6G7Y5W9</accession>
<feature type="transmembrane region" description="Helical" evidence="1">
    <location>
        <begin position="19"/>
        <end position="37"/>
    </location>
</feature>
<proteinExistence type="predicted"/>
<dbReference type="RefSeq" id="WP_166233281.1">
    <property type="nucleotide sequence ID" value="NZ_CP049865.1"/>
</dbReference>
<reference evidence="2 3" key="1">
    <citation type="submission" date="2020-03" db="EMBL/GenBank/DDBJ databases">
        <title>Propioniciclava sp. nov., isolated from Hydrophilus acuminatus.</title>
        <authorList>
            <person name="Hyun D.-W."/>
            <person name="Bae J.-W."/>
        </authorList>
    </citation>
    <scope>NUCLEOTIDE SEQUENCE [LARGE SCALE GENOMIC DNA]</scope>
    <source>
        <strain evidence="2 3">HDW11</strain>
    </source>
</reference>